<dbReference type="AlphaFoldDB" id="A0A0M0KM65"/>
<name>A0A0M0KM65_ALKHA</name>
<feature type="coiled-coil region" evidence="1">
    <location>
        <begin position="5"/>
        <end position="32"/>
    </location>
</feature>
<accession>A0A0M0KM65</accession>
<gene>
    <name evidence="3" type="ORF">AMD02_11905</name>
</gene>
<feature type="domain" description="Repressor Rok winged helix" evidence="2">
    <location>
        <begin position="112"/>
        <end position="163"/>
    </location>
</feature>
<reference evidence="3" key="1">
    <citation type="submission" date="2015-08" db="EMBL/GenBank/DDBJ databases">
        <title>Complete DNA Sequence of Pseudomonas syringae pv. actinidiae, the Causal Agent of Kiwifruit Canker Disease.</title>
        <authorList>
            <person name="Rikkerink E.H.A."/>
            <person name="Fineran P.C."/>
        </authorList>
    </citation>
    <scope>NUCLEOTIDE SEQUENCE</scope>
    <source>
        <strain evidence="3">DSM 13666</strain>
    </source>
</reference>
<evidence type="ECO:0000313" key="3">
    <source>
        <dbReference type="EMBL" id="KOO39473.1"/>
    </source>
</evidence>
<proteinExistence type="predicted"/>
<dbReference type="InterPro" id="IPR056984">
    <property type="entry name" value="WH_Rok"/>
</dbReference>
<keyword evidence="1" id="KW-0175">Coiled coil</keyword>
<accession>A0A4Y7WUN0</accession>
<protein>
    <recommendedName>
        <fullName evidence="2">Repressor Rok winged helix domain-containing protein</fullName>
    </recommendedName>
</protein>
<dbReference type="EMBL" id="LILD01000001">
    <property type="protein sequence ID" value="KOO39473.1"/>
    <property type="molecule type" value="Genomic_DNA"/>
</dbReference>
<dbReference type="GeneID" id="87597134"/>
<dbReference type="RefSeq" id="WP_053431434.1">
    <property type="nucleotide sequence ID" value="NZ_CP040441.1"/>
</dbReference>
<evidence type="ECO:0000259" key="2">
    <source>
        <dbReference type="Pfam" id="PF23159"/>
    </source>
</evidence>
<sequence>MFTEREAIKQRLKEIQEEKDRLSKETLFLLNRIRELDNVERQIELPTDVNPLDEDNKEQIWKDIQQMIESSPPIQSILNDMPPKEKNTGTNLATTSFQEERSIEEVHQQIKSFLMERREPVTRKEMKEMLKGNGLLKWASVDYVMKKVMSVDRNIRKVGRGLFEYAPPSSDEV</sequence>
<comment type="caution">
    <text evidence="3">The sequence shown here is derived from an EMBL/GenBank/DDBJ whole genome shotgun (WGS) entry which is preliminary data.</text>
</comment>
<dbReference type="Pfam" id="PF23159">
    <property type="entry name" value="WHD_Rok"/>
    <property type="match status" value="1"/>
</dbReference>
<evidence type="ECO:0000256" key="1">
    <source>
        <dbReference type="SAM" id="Coils"/>
    </source>
</evidence>
<dbReference type="PATRIC" id="fig|136160.3.peg.2799"/>
<organism evidence="3">
    <name type="scientific">Halalkalibacterium halodurans</name>
    <name type="common">Bacillus halodurans</name>
    <dbReference type="NCBI Taxonomy" id="86665"/>
    <lineage>
        <taxon>Bacteria</taxon>
        <taxon>Bacillati</taxon>
        <taxon>Bacillota</taxon>
        <taxon>Bacilli</taxon>
        <taxon>Bacillales</taxon>
        <taxon>Bacillaceae</taxon>
        <taxon>Halalkalibacterium (ex Joshi et al. 2022)</taxon>
    </lineage>
</organism>